<keyword evidence="6" id="KW-1015">Disulfide bond</keyword>
<dbReference type="InterPro" id="IPR003443">
    <property type="entry name" value="IL-15/IL-21_fam"/>
</dbReference>
<dbReference type="PANTHER" id="PTHR14356:SF2">
    <property type="entry name" value="INTERLEUKIN-21"/>
    <property type="match status" value="1"/>
</dbReference>
<evidence type="ECO:0000256" key="2">
    <source>
        <dbReference type="ARBA" id="ARBA00006050"/>
    </source>
</evidence>
<dbReference type="InterPro" id="IPR009079">
    <property type="entry name" value="4_helix_cytokine-like_core"/>
</dbReference>
<dbReference type="GeneTree" id="ENSGT00390000010494"/>
<dbReference type="GO" id="GO:0032740">
    <property type="term" value="P:positive regulation of interleukin-17 production"/>
    <property type="evidence" value="ECO:0007669"/>
    <property type="project" value="Ensembl"/>
</dbReference>
<gene>
    <name evidence="11" type="primary">IL21</name>
</gene>
<feature type="signal peptide" evidence="10">
    <location>
        <begin position="1"/>
        <end position="22"/>
    </location>
</feature>
<dbReference type="AlphaFoldDB" id="A0A8D2D606"/>
<feature type="region of interest" description="Disordered" evidence="9">
    <location>
        <begin position="101"/>
        <end position="121"/>
    </location>
</feature>
<feature type="chain" id="PRO_5034165634" description="Interleukin" evidence="10">
    <location>
        <begin position="23"/>
        <end position="183"/>
    </location>
</feature>
<comment type="function">
    <text evidence="7">Cytokine with immunoregulatory activity. May promote the transition between innate and adaptive immunity. Induces the production of IgG(1) and IgG(3) in B-cells. Implicated in the generation and maintenance of T follicular helper (Tfh) cells and the formation of germinal-centers. Together with IL6, control the early generation of Tfh cells and are critical for an effective antibody response to acute viral infection. May play a role in proliferation and maturation of natural killer (NK) cells in synergy with IL15. May regulate proliferation of mature B- and T-cells in response to activating stimuli. In synergy with IL15 and IL18 stimulates interferon gamma production in T-cells and NK cells. During T-cell mediated immune response may inhibit dendritic cells (DC) activation and maturation.</text>
</comment>
<dbReference type="Gene3D" id="1.20.1250.70">
    <property type="entry name" value="Interleukin-15/Interleukin-21"/>
    <property type="match status" value="1"/>
</dbReference>
<name>A0A8D2D606_SCIVU</name>
<keyword evidence="3 8" id="KW-0202">Cytokine</keyword>
<comment type="subcellular location">
    <subcellularLocation>
        <location evidence="1">Secreted</location>
    </subcellularLocation>
</comment>
<evidence type="ECO:0000313" key="12">
    <source>
        <dbReference type="Proteomes" id="UP000694564"/>
    </source>
</evidence>
<dbReference type="GO" id="GO:0005615">
    <property type="term" value="C:extracellular space"/>
    <property type="evidence" value="ECO:0007669"/>
    <property type="project" value="UniProtKB-KW"/>
</dbReference>
<protein>
    <recommendedName>
        <fullName evidence="8">Interleukin</fullName>
    </recommendedName>
</protein>
<evidence type="ECO:0000256" key="10">
    <source>
        <dbReference type="SAM" id="SignalP"/>
    </source>
</evidence>
<evidence type="ECO:0000256" key="7">
    <source>
        <dbReference type="ARBA" id="ARBA00045924"/>
    </source>
</evidence>
<dbReference type="GO" id="GO:0048469">
    <property type="term" value="P:cell maturation"/>
    <property type="evidence" value="ECO:0007669"/>
    <property type="project" value="Ensembl"/>
</dbReference>
<evidence type="ECO:0000313" key="11">
    <source>
        <dbReference type="Ensembl" id="ENSSVLP00005020542.1"/>
    </source>
</evidence>
<proteinExistence type="inferred from homology"/>
<organism evidence="11 12">
    <name type="scientific">Sciurus vulgaris</name>
    <name type="common">Eurasian red squirrel</name>
    <dbReference type="NCBI Taxonomy" id="55149"/>
    <lineage>
        <taxon>Eukaryota</taxon>
        <taxon>Metazoa</taxon>
        <taxon>Chordata</taxon>
        <taxon>Craniata</taxon>
        <taxon>Vertebrata</taxon>
        <taxon>Euteleostomi</taxon>
        <taxon>Mammalia</taxon>
        <taxon>Eutheria</taxon>
        <taxon>Euarchontoglires</taxon>
        <taxon>Glires</taxon>
        <taxon>Rodentia</taxon>
        <taxon>Sciuromorpha</taxon>
        <taxon>Sciuridae</taxon>
        <taxon>Sciurinae</taxon>
        <taxon>Sciurini</taxon>
        <taxon>Sciurus</taxon>
    </lineage>
</organism>
<dbReference type="OrthoDB" id="9426569at2759"/>
<dbReference type="GO" id="GO:0005125">
    <property type="term" value="F:cytokine activity"/>
    <property type="evidence" value="ECO:0007669"/>
    <property type="project" value="UniProtKB-KW"/>
</dbReference>
<evidence type="ECO:0000256" key="6">
    <source>
        <dbReference type="ARBA" id="ARBA00023157"/>
    </source>
</evidence>
<reference evidence="11" key="2">
    <citation type="submission" date="2025-09" db="UniProtKB">
        <authorList>
            <consortium name="Ensembl"/>
        </authorList>
    </citation>
    <scope>IDENTIFICATION</scope>
</reference>
<accession>A0A8D2D606</accession>
<keyword evidence="12" id="KW-1185">Reference proteome</keyword>
<evidence type="ECO:0000256" key="1">
    <source>
        <dbReference type="ARBA" id="ARBA00004613"/>
    </source>
</evidence>
<dbReference type="GO" id="GO:0030890">
    <property type="term" value="P:positive regulation of B cell proliferation"/>
    <property type="evidence" value="ECO:0007669"/>
    <property type="project" value="Ensembl"/>
</dbReference>
<dbReference type="GO" id="GO:0045954">
    <property type="term" value="P:positive regulation of natural killer cell mediated cytotoxicity"/>
    <property type="evidence" value="ECO:0007669"/>
    <property type="project" value="Ensembl"/>
</dbReference>
<keyword evidence="5 10" id="KW-0732">Signal</keyword>
<evidence type="ECO:0000256" key="8">
    <source>
        <dbReference type="RuleBase" id="RU003453"/>
    </source>
</evidence>
<dbReference type="PANTHER" id="PTHR14356">
    <property type="entry name" value="INTERLEUKIN-15-RELATED"/>
    <property type="match status" value="1"/>
</dbReference>
<dbReference type="Proteomes" id="UP000694564">
    <property type="component" value="Chromosome 9"/>
</dbReference>
<reference evidence="11" key="1">
    <citation type="submission" date="2025-08" db="UniProtKB">
        <authorList>
            <consortium name="Ensembl"/>
        </authorList>
    </citation>
    <scope>IDENTIFICATION</scope>
</reference>
<keyword evidence="4" id="KW-0964">Secreted</keyword>
<comment type="similarity">
    <text evidence="2 8">Belongs to the IL-15/IL-21 family.</text>
</comment>
<evidence type="ECO:0000256" key="3">
    <source>
        <dbReference type="ARBA" id="ARBA00022514"/>
    </source>
</evidence>
<dbReference type="GO" id="GO:0006955">
    <property type="term" value="P:immune response"/>
    <property type="evidence" value="ECO:0007669"/>
    <property type="project" value="InterPro"/>
</dbReference>
<sequence>MERVTLCLMVILLGTVAHNSSSQGQDHRLMIRMRHLIDTVDQLKNCVNDLDPELLPAPQDVKEHCEEAAFSCFQKARLKPAKTEDNRKNISLLISRLKRKLPSTNASREQEHSPTCPSCDSYEKKPPKEFLERLKSLLQKVSPLIPLAAGLGLRLTTCFSHFGYSWRTLSTDDPPASFLDSGR</sequence>
<dbReference type="Ensembl" id="ENSSVLT00005022895.1">
    <property type="protein sequence ID" value="ENSSVLP00005020542.1"/>
    <property type="gene ID" value="ENSSVLG00005016343.1"/>
</dbReference>
<evidence type="ECO:0000256" key="4">
    <source>
        <dbReference type="ARBA" id="ARBA00022525"/>
    </source>
</evidence>
<dbReference type="Pfam" id="PF02372">
    <property type="entry name" value="IL15"/>
    <property type="match status" value="1"/>
</dbReference>
<dbReference type="GO" id="GO:0005134">
    <property type="term" value="F:interleukin-2 receptor binding"/>
    <property type="evidence" value="ECO:0007669"/>
    <property type="project" value="Ensembl"/>
</dbReference>
<dbReference type="SUPFAM" id="SSF47266">
    <property type="entry name" value="4-helical cytokines"/>
    <property type="match status" value="1"/>
</dbReference>
<feature type="compositionally biased region" description="Polar residues" evidence="9">
    <location>
        <begin position="102"/>
        <end position="118"/>
    </location>
</feature>
<evidence type="ECO:0000256" key="5">
    <source>
        <dbReference type="ARBA" id="ARBA00022729"/>
    </source>
</evidence>
<evidence type="ECO:0000256" key="9">
    <source>
        <dbReference type="SAM" id="MobiDB-lite"/>
    </source>
</evidence>
<dbReference type="GO" id="GO:0042102">
    <property type="term" value="P:positive regulation of T cell proliferation"/>
    <property type="evidence" value="ECO:0007669"/>
    <property type="project" value="Ensembl"/>
</dbReference>